<dbReference type="InterPro" id="IPR023210">
    <property type="entry name" value="NADP_OxRdtase_dom"/>
</dbReference>
<dbReference type="PANTHER" id="PTHR42686">
    <property type="entry name" value="GH17980P-RELATED"/>
    <property type="match status" value="1"/>
</dbReference>
<dbReference type="STRING" id="1499967.U27_03269"/>
<dbReference type="GO" id="GO:0005829">
    <property type="term" value="C:cytosol"/>
    <property type="evidence" value="ECO:0007669"/>
    <property type="project" value="TreeGrafter"/>
</dbReference>
<keyword evidence="3" id="KW-1185">Reference proteome</keyword>
<protein>
    <submittedName>
        <fullName evidence="2">Aldo/keto reductase</fullName>
    </submittedName>
</protein>
<evidence type="ECO:0000259" key="1">
    <source>
        <dbReference type="Pfam" id="PF00248"/>
    </source>
</evidence>
<proteinExistence type="predicted"/>
<accession>A0A081BVF2</accession>
<dbReference type="AlphaFoldDB" id="A0A081BVF2"/>
<dbReference type="Gene3D" id="3.20.20.100">
    <property type="entry name" value="NADP-dependent oxidoreductase domain"/>
    <property type="match status" value="1"/>
</dbReference>
<evidence type="ECO:0000313" key="3">
    <source>
        <dbReference type="Proteomes" id="UP000030661"/>
    </source>
</evidence>
<name>A0A081BVF2_VECG1</name>
<dbReference type="Pfam" id="PF00248">
    <property type="entry name" value="Aldo_ket_red"/>
    <property type="match status" value="1"/>
</dbReference>
<dbReference type="HOGENOM" id="CLU_023205_2_3_0"/>
<evidence type="ECO:0000313" key="2">
    <source>
        <dbReference type="EMBL" id="GAK56307.1"/>
    </source>
</evidence>
<reference evidence="2 3" key="1">
    <citation type="journal article" date="2015" name="PeerJ">
        <title>First genomic representation of candidate bacterial phylum KSB3 points to enhanced environmental sensing as a trigger of wastewater bulking.</title>
        <authorList>
            <person name="Sekiguchi Y."/>
            <person name="Ohashi A."/>
            <person name="Parks D.H."/>
            <person name="Yamauchi T."/>
            <person name="Tyson G.W."/>
            <person name="Hugenholtz P."/>
        </authorList>
    </citation>
    <scope>NUCLEOTIDE SEQUENCE [LARGE SCALE GENOMIC DNA]</scope>
</reference>
<sequence>MSVGSPGTMKMRCTAKLQFRGCQRMRETEVSRYIECAKLEFRATFSKEQMMQYRILGKTDLSVSVISFGASSLGGVFRNVREQEGIRAMHTALDLGVNFFDVSPYYGLTKAETVLGKALQGIPREKYLLATKLGRYGDDFADFDFSAARAATSVDESLRRLGVDYLDLIQCHDIEFGSLDQIVNETIPALRKIQEQGKVRFIGITGLPLKIFPTILDQVEVDTILSYCHYSLNDASLEGLIPYLQAKLVGIINASPLSMGLLSQRGAPPWHPASDEIKQACANAAHYCAEHGEPIEKLAIQFAVQQPQITTTLVGTANPENVKRNIQWIEEPIDEELLHNVLDILKPIHNKTWLSGRPENN</sequence>
<dbReference type="InterPro" id="IPR020471">
    <property type="entry name" value="AKR"/>
</dbReference>
<organism evidence="2 3">
    <name type="scientific">Vecturithrix granuli</name>
    <dbReference type="NCBI Taxonomy" id="1499967"/>
    <lineage>
        <taxon>Bacteria</taxon>
        <taxon>Candidatus Moduliflexota</taxon>
        <taxon>Candidatus Vecturitrichia</taxon>
        <taxon>Candidatus Vecturitrichales</taxon>
        <taxon>Candidatus Vecturitrichaceae</taxon>
        <taxon>Candidatus Vecturithrix</taxon>
    </lineage>
</organism>
<dbReference type="EMBL" id="DF820464">
    <property type="protein sequence ID" value="GAK56307.1"/>
    <property type="molecule type" value="Genomic_DNA"/>
</dbReference>
<dbReference type="SUPFAM" id="SSF51430">
    <property type="entry name" value="NAD(P)-linked oxidoreductase"/>
    <property type="match status" value="1"/>
</dbReference>
<dbReference type="CDD" id="cd19163">
    <property type="entry name" value="AKR_galDH"/>
    <property type="match status" value="1"/>
</dbReference>
<dbReference type="InterPro" id="IPR036812">
    <property type="entry name" value="NAD(P)_OxRdtase_dom_sf"/>
</dbReference>
<dbReference type="eggNOG" id="COG0667">
    <property type="taxonomic scope" value="Bacteria"/>
</dbReference>
<dbReference type="FunFam" id="3.20.20.100:FF:000011">
    <property type="entry name" value="Aldo/keto reductase"/>
    <property type="match status" value="1"/>
</dbReference>
<feature type="domain" description="NADP-dependent oxidoreductase" evidence="1">
    <location>
        <begin position="66"/>
        <end position="337"/>
    </location>
</feature>
<dbReference type="PANTHER" id="PTHR42686:SF1">
    <property type="entry name" value="GH17980P-RELATED"/>
    <property type="match status" value="1"/>
</dbReference>
<dbReference type="GO" id="GO:0010349">
    <property type="term" value="F:L-galactose dehydrogenase activity"/>
    <property type="evidence" value="ECO:0007669"/>
    <property type="project" value="InterPro"/>
</dbReference>
<dbReference type="InterPro" id="IPR044479">
    <property type="entry name" value="LGALDH-like"/>
</dbReference>
<gene>
    <name evidence="2" type="ORF">U27_03269</name>
</gene>
<dbReference type="Proteomes" id="UP000030661">
    <property type="component" value="Unassembled WGS sequence"/>
</dbReference>